<accession>A0AAW2Z672</accession>
<evidence type="ECO:0000313" key="1">
    <source>
        <dbReference type="EMBL" id="KAL0484930.1"/>
    </source>
</evidence>
<name>A0AAW2Z672_9EUKA</name>
<comment type="caution">
    <text evidence="1">The sequence shown here is derived from an EMBL/GenBank/DDBJ whole genome shotgun (WGS) entry which is preliminary data.</text>
</comment>
<proteinExistence type="predicted"/>
<keyword evidence="2" id="KW-1185">Reference proteome</keyword>
<evidence type="ECO:0000313" key="2">
    <source>
        <dbReference type="Proteomes" id="UP001431209"/>
    </source>
</evidence>
<sequence length="206" mass="24308">MNKLTNEQLSKNQPVINLLLTFLQNKNDDDQSSHTQWLGLMCILKSFQCTKNKKTMHLLSLNLTQITHSISLQNMNQNQQKITFQMIQFEFIQDSLLQIENEPLQIIFQYLSILLDTYSLLLSSLLKIDLMHLIQFAHYNNLLHFQNVVEWITCYQITNHLQLDLSSIYNFFMVCTNLTTEFDIEFLSNLKLLNLICRLNLFVTKI</sequence>
<evidence type="ECO:0008006" key="3">
    <source>
        <dbReference type="Google" id="ProtNLM"/>
    </source>
</evidence>
<dbReference type="AlphaFoldDB" id="A0AAW2Z672"/>
<dbReference type="EMBL" id="JAOPGA020001087">
    <property type="protein sequence ID" value="KAL0484930.1"/>
    <property type="molecule type" value="Genomic_DNA"/>
</dbReference>
<gene>
    <name evidence="1" type="ORF">AKO1_003822</name>
</gene>
<reference evidence="1 2" key="1">
    <citation type="submission" date="2024-03" db="EMBL/GenBank/DDBJ databases">
        <title>The Acrasis kona genome and developmental transcriptomes reveal deep origins of eukaryotic multicellular pathways.</title>
        <authorList>
            <person name="Sheikh S."/>
            <person name="Fu C.-J."/>
            <person name="Brown M.W."/>
            <person name="Baldauf S.L."/>
        </authorList>
    </citation>
    <scope>NUCLEOTIDE SEQUENCE [LARGE SCALE GENOMIC DNA]</scope>
    <source>
        <strain evidence="1 2">ATCC MYA-3509</strain>
    </source>
</reference>
<protein>
    <recommendedName>
        <fullName evidence="3">Transmembrane protein</fullName>
    </recommendedName>
</protein>
<organism evidence="1 2">
    <name type="scientific">Acrasis kona</name>
    <dbReference type="NCBI Taxonomy" id="1008807"/>
    <lineage>
        <taxon>Eukaryota</taxon>
        <taxon>Discoba</taxon>
        <taxon>Heterolobosea</taxon>
        <taxon>Tetramitia</taxon>
        <taxon>Eutetramitia</taxon>
        <taxon>Acrasidae</taxon>
        <taxon>Acrasis</taxon>
    </lineage>
</organism>
<dbReference type="Proteomes" id="UP001431209">
    <property type="component" value="Unassembled WGS sequence"/>
</dbReference>